<organism evidence="1 2">
    <name type="scientific">Dufourea novaeangliae</name>
    <name type="common">Sweat bee</name>
    <dbReference type="NCBI Taxonomy" id="178035"/>
    <lineage>
        <taxon>Eukaryota</taxon>
        <taxon>Metazoa</taxon>
        <taxon>Ecdysozoa</taxon>
        <taxon>Arthropoda</taxon>
        <taxon>Hexapoda</taxon>
        <taxon>Insecta</taxon>
        <taxon>Pterygota</taxon>
        <taxon>Neoptera</taxon>
        <taxon>Endopterygota</taxon>
        <taxon>Hymenoptera</taxon>
        <taxon>Apocrita</taxon>
        <taxon>Aculeata</taxon>
        <taxon>Apoidea</taxon>
        <taxon>Anthophila</taxon>
        <taxon>Halictidae</taxon>
        <taxon>Rophitinae</taxon>
        <taxon>Dufourea</taxon>
    </lineage>
</organism>
<protein>
    <submittedName>
        <fullName evidence="1">Uncharacterized protein</fullName>
    </submittedName>
</protein>
<dbReference type="EMBL" id="KQ434839">
    <property type="protein sequence ID" value="KZC08003.1"/>
    <property type="molecule type" value="Genomic_DNA"/>
</dbReference>
<reference evidence="1 2" key="1">
    <citation type="submission" date="2015-07" db="EMBL/GenBank/DDBJ databases">
        <title>The genome of Dufourea novaeangliae.</title>
        <authorList>
            <person name="Pan H."/>
            <person name="Kapheim K."/>
        </authorList>
    </citation>
    <scope>NUCLEOTIDE SEQUENCE [LARGE SCALE GENOMIC DNA]</scope>
    <source>
        <strain evidence="1">0120121106</strain>
        <tissue evidence="1">Whole body</tissue>
    </source>
</reference>
<dbReference type="AlphaFoldDB" id="A0A154P825"/>
<proteinExistence type="predicted"/>
<keyword evidence="2" id="KW-1185">Reference proteome</keyword>
<name>A0A154P825_DUFNO</name>
<sequence length="59" mass="6793">MSRTKEIEVVRERQRESFYFLGERKSTWEVGGTPGDKVFCIKGVTVIVYFSVEKGDDCV</sequence>
<dbReference type="Proteomes" id="UP000076502">
    <property type="component" value="Unassembled WGS sequence"/>
</dbReference>
<evidence type="ECO:0000313" key="2">
    <source>
        <dbReference type="Proteomes" id="UP000076502"/>
    </source>
</evidence>
<accession>A0A154P825</accession>
<evidence type="ECO:0000313" key="1">
    <source>
        <dbReference type="EMBL" id="KZC08003.1"/>
    </source>
</evidence>
<gene>
    <name evidence="1" type="ORF">WN55_09066</name>
</gene>